<dbReference type="Gene3D" id="4.10.240.10">
    <property type="entry name" value="Zn(2)-C6 fungal-type DNA-binding domain"/>
    <property type="match status" value="1"/>
</dbReference>
<dbReference type="PANTHER" id="PTHR31944">
    <property type="entry name" value="HEME-RESPONSIVE ZINC FINGER TRANSCRIPTION FACTOR HAP1"/>
    <property type="match status" value="1"/>
</dbReference>
<dbReference type="GO" id="GO:0006351">
    <property type="term" value="P:DNA-templated transcription"/>
    <property type="evidence" value="ECO:0007669"/>
    <property type="project" value="InterPro"/>
</dbReference>
<dbReference type="EMBL" id="JYNV01000170">
    <property type="protein sequence ID" value="KZM24217.1"/>
    <property type="molecule type" value="Genomic_DNA"/>
</dbReference>
<dbReference type="InterPro" id="IPR036864">
    <property type="entry name" value="Zn2-C6_fun-type_DNA-bd_sf"/>
</dbReference>
<evidence type="ECO:0000313" key="9">
    <source>
        <dbReference type="Proteomes" id="UP000076837"/>
    </source>
</evidence>
<evidence type="ECO:0000313" key="8">
    <source>
        <dbReference type="EMBL" id="KZM24217.1"/>
    </source>
</evidence>
<dbReference type="PROSITE" id="PS00463">
    <property type="entry name" value="ZN2_CY6_FUNGAL_1"/>
    <property type="match status" value="1"/>
</dbReference>
<protein>
    <submittedName>
        <fullName evidence="8">DNA binding</fullName>
    </submittedName>
</protein>
<keyword evidence="9" id="KW-1185">Reference proteome</keyword>
<comment type="caution">
    <text evidence="8">The sequence shown here is derived from an EMBL/GenBank/DDBJ whole genome shotgun (WGS) entry which is preliminary data.</text>
</comment>
<dbReference type="GO" id="GO:0008270">
    <property type="term" value="F:zinc ion binding"/>
    <property type="evidence" value="ECO:0007669"/>
    <property type="project" value="InterPro"/>
</dbReference>
<dbReference type="SMART" id="SM00066">
    <property type="entry name" value="GAL4"/>
    <property type="match status" value="1"/>
</dbReference>
<evidence type="ECO:0000256" key="1">
    <source>
        <dbReference type="ARBA" id="ARBA00022723"/>
    </source>
</evidence>
<reference evidence="8 9" key="1">
    <citation type="journal article" date="2016" name="Sci. Rep.">
        <title>Draft genome sequencing and secretome analysis of fungal phytopathogen Ascochyta rabiei provides insight into the necrotrophic effector repertoire.</title>
        <authorList>
            <person name="Verma S."/>
            <person name="Gazara R.K."/>
            <person name="Nizam S."/>
            <person name="Parween S."/>
            <person name="Chattopadhyay D."/>
            <person name="Verma P.K."/>
        </authorList>
    </citation>
    <scope>NUCLEOTIDE SEQUENCE [LARGE SCALE GENOMIC DNA]</scope>
    <source>
        <strain evidence="8 9">ArDII</strain>
    </source>
</reference>
<dbReference type="Pfam" id="PF00172">
    <property type="entry name" value="Zn_clus"/>
    <property type="match status" value="1"/>
</dbReference>
<keyword evidence="3" id="KW-0805">Transcription regulation</keyword>
<keyword evidence="6" id="KW-0539">Nucleus</keyword>
<dbReference type="InterPro" id="IPR051430">
    <property type="entry name" value="Fungal_TF_Env_Response"/>
</dbReference>
<sequence>MDESNPRKRPRPVVSCLRCRDKKLKCDRTAPCENCIRAKTSDSCTYQRNNSATSKEGMPVSKATTTAVEDLQSRLARVEELLGIRSSNSPDRTEDTKPQMIGTVVVKGSRSVFHGQNDRTTLLNQFLEVKDFIHELSKDKQIQASAKQIKFLQNKCRSKIGSPDSLVGSEFSMALLNLREFLPPKPYCDRLVDIYFQHFERTFRVLHIPTFLRRYEQIWADEHVDICSSSTIIPKLTVVMTMAHHMGDALQQGDDRTYKTYLKGPAMDLVHAWLDELDRKQRTELSTLQVEVLLLLSRSLRGIQPEKLWNSTGALVRSAMVMGLNVNPAGISGITPYNAELRRRIWATILEMDLQASMFCGMPLVVPDLDPCSLVPSNINDVDFDESSGSLPASQPIHTYTDSIYQVVLASSLSQRIKALSVVQHSTPDVQEGISLGRMVEESLLQKPQALNLDNSNERPVDGGSLLHCVLLDLYLRRPILRLYNALLLGQQQNTPALVRIRKSCLESSRIVLSYQDLYTVPALATVTDSPWAHQNFFYQCCKMDVLWAALTLCEQIKHHYELERDKASYDSLPLVRAVKTTITHLVERLGQKGSDLKDIVFLALVLQSVQLPETSPDRSHLLQQAATKTLARCREKLLQPLAATHSLPPAASMKPPSVDATPVLGSMSSAITPPISNPRLTPISVTDTAFPMNLPASSEQWFGDLSDLALEYNTFQAGVFDANDPLNFGIAQNWNWEHMWQ</sequence>
<dbReference type="InterPro" id="IPR001138">
    <property type="entry name" value="Zn2Cys6_DnaBD"/>
</dbReference>
<dbReference type="Proteomes" id="UP000076837">
    <property type="component" value="Unassembled WGS sequence"/>
</dbReference>
<organism evidence="8 9">
    <name type="scientific">Didymella rabiei</name>
    <name type="common">Chickpea ascochyta blight fungus</name>
    <name type="synonym">Mycosphaerella rabiei</name>
    <dbReference type="NCBI Taxonomy" id="5454"/>
    <lineage>
        <taxon>Eukaryota</taxon>
        <taxon>Fungi</taxon>
        <taxon>Dikarya</taxon>
        <taxon>Ascomycota</taxon>
        <taxon>Pezizomycotina</taxon>
        <taxon>Dothideomycetes</taxon>
        <taxon>Pleosporomycetidae</taxon>
        <taxon>Pleosporales</taxon>
        <taxon>Pleosporineae</taxon>
        <taxon>Didymellaceae</taxon>
        <taxon>Ascochyta</taxon>
    </lineage>
</organism>
<feature type="domain" description="Zn(2)-C6 fungal-type" evidence="7">
    <location>
        <begin position="15"/>
        <end position="46"/>
    </location>
</feature>
<dbReference type="SUPFAM" id="SSF57701">
    <property type="entry name" value="Zn2/Cys6 DNA-binding domain"/>
    <property type="match status" value="1"/>
</dbReference>
<keyword evidence="1" id="KW-0479">Metal-binding</keyword>
<gene>
    <name evidence="8" type="ORF">ST47_g4635</name>
</gene>
<dbReference type="CDD" id="cd00067">
    <property type="entry name" value="GAL4"/>
    <property type="match status" value="1"/>
</dbReference>
<dbReference type="GO" id="GO:0001228">
    <property type="term" value="F:DNA-binding transcription activator activity, RNA polymerase II-specific"/>
    <property type="evidence" value="ECO:0007669"/>
    <property type="project" value="TreeGrafter"/>
</dbReference>
<dbReference type="PROSITE" id="PS50048">
    <property type="entry name" value="ZN2_CY6_FUNGAL_2"/>
    <property type="match status" value="1"/>
</dbReference>
<name>A0A163F9Y0_DIDRA</name>
<dbReference type="GO" id="GO:0000978">
    <property type="term" value="F:RNA polymerase II cis-regulatory region sequence-specific DNA binding"/>
    <property type="evidence" value="ECO:0007669"/>
    <property type="project" value="TreeGrafter"/>
</dbReference>
<keyword evidence="5" id="KW-0804">Transcription</keyword>
<dbReference type="STRING" id="5454.A0A163F9Y0"/>
<keyword evidence="4" id="KW-0238">DNA-binding</keyword>
<evidence type="ECO:0000256" key="3">
    <source>
        <dbReference type="ARBA" id="ARBA00023015"/>
    </source>
</evidence>
<evidence type="ECO:0000256" key="2">
    <source>
        <dbReference type="ARBA" id="ARBA00022833"/>
    </source>
</evidence>
<evidence type="ECO:0000256" key="5">
    <source>
        <dbReference type="ARBA" id="ARBA00023163"/>
    </source>
</evidence>
<dbReference type="CDD" id="cd12148">
    <property type="entry name" value="fungal_TF_MHR"/>
    <property type="match status" value="1"/>
</dbReference>
<proteinExistence type="predicted"/>
<dbReference type="SMART" id="SM00906">
    <property type="entry name" value="Fungal_trans"/>
    <property type="match status" value="1"/>
</dbReference>
<accession>A0A163F9Y0</accession>
<dbReference type="AlphaFoldDB" id="A0A163F9Y0"/>
<dbReference type="InterPro" id="IPR007219">
    <property type="entry name" value="XnlR_reg_dom"/>
</dbReference>
<evidence type="ECO:0000256" key="4">
    <source>
        <dbReference type="ARBA" id="ARBA00023125"/>
    </source>
</evidence>
<dbReference type="Pfam" id="PF04082">
    <property type="entry name" value="Fungal_trans"/>
    <property type="match status" value="1"/>
</dbReference>
<evidence type="ECO:0000256" key="6">
    <source>
        <dbReference type="ARBA" id="ARBA00023242"/>
    </source>
</evidence>
<keyword evidence="2" id="KW-0862">Zinc</keyword>
<evidence type="ECO:0000259" key="7">
    <source>
        <dbReference type="PROSITE" id="PS50048"/>
    </source>
</evidence>
<dbReference type="GO" id="GO:0005634">
    <property type="term" value="C:nucleus"/>
    <property type="evidence" value="ECO:0007669"/>
    <property type="project" value="TreeGrafter"/>
</dbReference>
<dbReference type="PANTHER" id="PTHR31944:SF131">
    <property type="entry name" value="HEME-RESPONSIVE ZINC FINGER TRANSCRIPTION FACTOR HAP1"/>
    <property type="match status" value="1"/>
</dbReference>